<dbReference type="PRINTS" id="PR00050">
    <property type="entry name" value="COLDSHOCK"/>
</dbReference>
<accession>A0A9D4VQ03</accession>
<dbReference type="InterPro" id="IPR001878">
    <property type="entry name" value="Znf_CCHC"/>
</dbReference>
<feature type="domain" description="CCHC-type" evidence="3">
    <location>
        <begin position="168"/>
        <end position="182"/>
    </location>
</feature>
<dbReference type="EMBL" id="JAMSHJ010000007">
    <property type="protein sequence ID" value="KAI5388049.1"/>
    <property type="molecule type" value="Genomic_DNA"/>
</dbReference>
<dbReference type="Pfam" id="PF00313">
    <property type="entry name" value="CSD"/>
    <property type="match status" value="1"/>
</dbReference>
<keyword evidence="6" id="KW-1185">Reference proteome</keyword>
<dbReference type="GO" id="GO:0008270">
    <property type="term" value="F:zinc ion binding"/>
    <property type="evidence" value="ECO:0007669"/>
    <property type="project" value="UniProtKB-KW"/>
</dbReference>
<evidence type="ECO:0000259" key="3">
    <source>
        <dbReference type="PROSITE" id="PS50158"/>
    </source>
</evidence>
<reference evidence="5 6" key="1">
    <citation type="journal article" date="2022" name="Nat. Genet.">
        <title>Improved pea reference genome and pan-genome highlight genomic features and evolutionary characteristics.</title>
        <authorList>
            <person name="Yang T."/>
            <person name="Liu R."/>
            <person name="Luo Y."/>
            <person name="Hu S."/>
            <person name="Wang D."/>
            <person name="Wang C."/>
            <person name="Pandey M.K."/>
            <person name="Ge S."/>
            <person name="Xu Q."/>
            <person name="Li N."/>
            <person name="Li G."/>
            <person name="Huang Y."/>
            <person name="Saxena R.K."/>
            <person name="Ji Y."/>
            <person name="Li M."/>
            <person name="Yan X."/>
            <person name="He Y."/>
            <person name="Liu Y."/>
            <person name="Wang X."/>
            <person name="Xiang C."/>
            <person name="Varshney R.K."/>
            <person name="Ding H."/>
            <person name="Gao S."/>
            <person name="Zong X."/>
        </authorList>
    </citation>
    <scope>NUCLEOTIDE SEQUENCE [LARGE SCALE GENOMIC DNA]</scope>
    <source>
        <strain evidence="5 6">cv. Zhongwan 6</strain>
    </source>
</reference>
<dbReference type="PANTHER" id="PTHR46565">
    <property type="entry name" value="COLD SHOCK DOMAIN PROTEIN 2"/>
    <property type="match status" value="1"/>
</dbReference>
<dbReference type="InterPro" id="IPR036875">
    <property type="entry name" value="Znf_CCHC_sf"/>
</dbReference>
<dbReference type="PANTHER" id="PTHR46565:SF20">
    <property type="entry name" value="COLD SHOCK DOMAIN-CONTAINING PROTEIN 4"/>
    <property type="match status" value="1"/>
</dbReference>
<dbReference type="SMART" id="SM00357">
    <property type="entry name" value="CSP"/>
    <property type="match status" value="1"/>
</dbReference>
<dbReference type="PROSITE" id="PS50158">
    <property type="entry name" value="ZF_CCHC"/>
    <property type="match status" value="2"/>
</dbReference>
<dbReference type="Gene3D" id="4.10.60.10">
    <property type="entry name" value="Zinc finger, CCHC-type"/>
    <property type="match status" value="2"/>
</dbReference>
<dbReference type="SMART" id="SM00343">
    <property type="entry name" value="ZnF_C2HC"/>
    <property type="match status" value="2"/>
</dbReference>
<proteinExistence type="predicted"/>
<dbReference type="CDD" id="cd04458">
    <property type="entry name" value="CSP_CDS"/>
    <property type="match status" value="1"/>
</dbReference>
<keyword evidence="1" id="KW-0863">Zinc-finger</keyword>
<dbReference type="InterPro" id="IPR012340">
    <property type="entry name" value="NA-bd_OB-fold"/>
</dbReference>
<dbReference type="SUPFAM" id="SSF57756">
    <property type="entry name" value="Retrovirus zinc finger-like domains"/>
    <property type="match status" value="1"/>
</dbReference>
<comment type="caution">
    <text evidence="5">The sequence shown here is derived from an EMBL/GenBank/DDBJ whole genome shotgun (WGS) entry which is preliminary data.</text>
</comment>
<dbReference type="Proteomes" id="UP001058974">
    <property type="component" value="Chromosome 7"/>
</dbReference>
<organism evidence="5 6">
    <name type="scientific">Pisum sativum</name>
    <name type="common">Garden pea</name>
    <name type="synonym">Lathyrus oleraceus</name>
    <dbReference type="NCBI Taxonomy" id="3888"/>
    <lineage>
        <taxon>Eukaryota</taxon>
        <taxon>Viridiplantae</taxon>
        <taxon>Streptophyta</taxon>
        <taxon>Embryophyta</taxon>
        <taxon>Tracheophyta</taxon>
        <taxon>Spermatophyta</taxon>
        <taxon>Magnoliopsida</taxon>
        <taxon>eudicotyledons</taxon>
        <taxon>Gunneridae</taxon>
        <taxon>Pentapetalae</taxon>
        <taxon>rosids</taxon>
        <taxon>fabids</taxon>
        <taxon>Fabales</taxon>
        <taxon>Fabaceae</taxon>
        <taxon>Papilionoideae</taxon>
        <taxon>50 kb inversion clade</taxon>
        <taxon>NPAAA clade</taxon>
        <taxon>Hologalegina</taxon>
        <taxon>IRL clade</taxon>
        <taxon>Fabeae</taxon>
        <taxon>Lathyrus</taxon>
    </lineage>
</organism>
<dbReference type="PROSITE" id="PS00352">
    <property type="entry name" value="CSD_1"/>
    <property type="match status" value="1"/>
</dbReference>
<dbReference type="Gene3D" id="2.40.50.140">
    <property type="entry name" value="Nucleic acid-binding proteins"/>
    <property type="match status" value="1"/>
</dbReference>
<evidence type="ECO:0000313" key="6">
    <source>
        <dbReference type="Proteomes" id="UP001058974"/>
    </source>
</evidence>
<feature type="region of interest" description="Disordered" evidence="2">
    <location>
        <begin position="55"/>
        <end position="98"/>
    </location>
</feature>
<gene>
    <name evidence="5" type="ORF">KIW84_073946</name>
</gene>
<feature type="domain" description="CSD" evidence="4">
    <location>
        <begin position="4"/>
        <end position="70"/>
    </location>
</feature>
<dbReference type="Gramene" id="Psat07G0394600-T3">
    <property type="protein sequence ID" value="KAI5388049.1"/>
    <property type="gene ID" value="KIW84_073946"/>
</dbReference>
<dbReference type="Pfam" id="PF00098">
    <property type="entry name" value="zf-CCHC"/>
    <property type="match status" value="2"/>
</dbReference>
<keyword evidence="1" id="KW-0479">Metal-binding</keyword>
<sequence>MSSRLSGKVKWFNDQKGFGFITPDDGTEELFVHQSQIQTDGFRSLAEGESVEYQVESDSDGRSKAVQVTGPDGASVQGSKRGGGGGYGGSRGGGGYGGGGGGYGGGGGGYGGGGRGGGRGGGGGGGACYNCGESGHMARDCSQGGSGGGGGGRYSGGGGGGGGGGGSCYSCGESGHFARDCPTSTR</sequence>
<evidence type="ECO:0000313" key="5">
    <source>
        <dbReference type="EMBL" id="KAI5388049.1"/>
    </source>
</evidence>
<evidence type="ECO:0000259" key="4">
    <source>
        <dbReference type="PROSITE" id="PS51857"/>
    </source>
</evidence>
<feature type="compositionally biased region" description="Gly residues" evidence="2">
    <location>
        <begin position="144"/>
        <end position="164"/>
    </location>
</feature>
<evidence type="ECO:0000256" key="2">
    <source>
        <dbReference type="SAM" id="MobiDB-lite"/>
    </source>
</evidence>
<feature type="compositionally biased region" description="Gly residues" evidence="2">
    <location>
        <begin position="80"/>
        <end position="98"/>
    </location>
</feature>
<feature type="domain" description="CCHC-type" evidence="3">
    <location>
        <begin position="128"/>
        <end position="143"/>
    </location>
</feature>
<evidence type="ECO:0000256" key="1">
    <source>
        <dbReference type="PROSITE-ProRule" id="PRU00047"/>
    </source>
</evidence>
<feature type="region of interest" description="Disordered" evidence="2">
    <location>
        <begin position="141"/>
        <end position="164"/>
    </location>
</feature>
<dbReference type="InterPro" id="IPR011129">
    <property type="entry name" value="CSD"/>
</dbReference>
<dbReference type="GO" id="GO:0003676">
    <property type="term" value="F:nucleic acid binding"/>
    <property type="evidence" value="ECO:0007669"/>
    <property type="project" value="InterPro"/>
</dbReference>
<dbReference type="InterPro" id="IPR019844">
    <property type="entry name" value="CSD_CS"/>
</dbReference>
<name>A0A9D4VQ03_PEA</name>
<dbReference type="AlphaFoldDB" id="A0A9D4VQ03"/>
<keyword evidence="1" id="KW-0862">Zinc</keyword>
<dbReference type="InterPro" id="IPR002059">
    <property type="entry name" value="CSP_DNA-bd"/>
</dbReference>
<dbReference type="SUPFAM" id="SSF50249">
    <property type="entry name" value="Nucleic acid-binding proteins"/>
    <property type="match status" value="1"/>
</dbReference>
<dbReference type="PROSITE" id="PS51857">
    <property type="entry name" value="CSD_2"/>
    <property type="match status" value="1"/>
</dbReference>
<protein>
    <submittedName>
        <fullName evidence="5">Uncharacterized protein</fullName>
    </submittedName>
</protein>